<evidence type="ECO:0000259" key="10">
    <source>
        <dbReference type="Pfam" id="PF03639"/>
    </source>
</evidence>
<dbReference type="GO" id="GO:0000272">
    <property type="term" value="P:polysaccharide catabolic process"/>
    <property type="evidence" value="ECO:0007669"/>
    <property type="project" value="UniProtKB-KW"/>
</dbReference>
<dbReference type="HOGENOM" id="CLU_005482_2_0_1"/>
<sequence>MTSRNIFTAPIDTKAPPSMMGVERDHPAPRKGITSQSPLQTNKFYSNFFLDNQRAPTYTFPYSISWGAGQGVAASWGMVVSHIEASRRVFGPEKVPGAASYYFNPVGIQSLILSATELGNQTTVSTSDVTAFSAQVHLSKDGTSRPAISFPLVQGMPYITAEYGQTTPLIQTGVFFKTVKKSNPGPKPNLSKFAIELEDGSTWRLYAWGTSDLNLKVLNNGTAQATGPFTGVVQITKDPKTPGSEALLDDGAGIYPTTLELSGGASGRQGTYRFDFQREGHSMGNLYMYALPHHVHSFDNETMGRLQATQLQTTVKGLATLVKGSSWTMMEPNVPTDMDFAPWHPEKGTITTLSDRAKSLIRGAAAQELDQNMQSQTSLDSMYFSGKALAKFALVLYVTRDMLGDQVLFESRLGRLKQAFGEFGTNQQKFPLVYETAWGGVVSSATYKTGDMLADFGNTMFNDHHFHYGYHILAGAIIGYLDPSWLAENKDYINTLVRDVANPSREDRYFPMWRNFDWYHGHSWAHGLFASWDGKNQESSSEDVMHAYALKMWGKVTGNNDLEARGNLQLAILARSLRLYYLYQKDNKVQPKEFIGNKVAGILFENKVDHATFFSADIEAIQGIHMIPILAPTPYVRLPAFVREEWEAFFSGGRVDRIQNLWRSIIYANYATIEPRAAFDFFSSRDFRAQWLDGGASLTWFMAYSAALGGI</sequence>
<reference evidence="13" key="1">
    <citation type="journal article" date="2014" name="Genome Announc.">
        <title>Genome sequence and annotation of Acremonium chrysogenum, producer of the beta-lactam antibiotic cephalosporin C.</title>
        <authorList>
            <person name="Terfehr D."/>
            <person name="Dahlmann T.A."/>
            <person name="Specht T."/>
            <person name="Zadra I."/>
            <person name="Kuernsteiner H."/>
            <person name="Kueck U."/>
        </authorList>
    </citation>
    <scope>NUCLEOTIDE SEQUENCE [LARGE SCALE GENOMIC DNA]</scope>
    <source>
        <strain evidence="13">ATCC 11550 / CBS 779.69 / DSM 880 / IAM 14645 / JCM 23072 / IMI 49137</strain>
    </source>
</reference>
<keyword evidence="8" id="KW-0624">Polysaccharide degradation</keyword>
<evidence type="ECO:0000259" key="11">
    <source>
        <dbReference type="Pfam" id="PF17652"/>
    </source>
</evidence>
<name>A0A086T7W7_HAPC1</name>
<dbReference type="EC" id="3.2.1.39" evidence="3"/>
<gene>
    <name evidence="12" type="ORF">ACRE_037840</name>
</gene>
<dbReference type="PROSITE" id="PS52008">
    <property type="entry name" value="GH81"/>
    <property type="match status" value="1"/>
</dbReference>
<keyword evidence="5" id="KW-0119">Carbohydrate metabolism</keyword>
<dbReference type="Proteomes" id="UP000029964">
    <property type="component" value="Unassembled WGS sequence"/>
</dbReference>
<evidence type="ECO:0000313" key="13">
    <source>
        <dbReference type="Proteomes" id="UP000029964"/>
    </source>
</evidence>
<evidence type="ECO:0000256" key="8">
    <source>
        <dbReference type="ARBA" id="ARBA00023326"/>
    </source>
</evidence>
<dbReference type="PANTHER" id="PTHR31983:SF0">
    <property type="entry name" value="GLUCAN ENDO-1,3-BETA-D-GLUCOSIDASE 2"/>
    <property type="match status" value="1"/>
</dbReference>
<evidence type="ECO:0000256" key="1">
    <source>
        <dbReference type="ARBA" id="ARBA00000382"/>
    </source>
</evidence>
<dbReference type="Pfam" id="PF17652">
    <property type="entry name" value="Glyco_hydro81C"/>
    <property type="match status" value="1"/>
</dbReference>
<feature type="domain" description="Glycosyl hydrolase family 81 N-terminal" evidence="10">
    <location>
        <begin position="26"/>
        <end position="345"/>
    </location>
</feature>
<evidence type="ECO:0000256" key="2">
    <source>
        <dbReference type="ARBA" id="ARBA00010730"/>
    </source>
</evidence>
<dbReference type="Gene3D" id="1.20.5.420">
    <property type="entry name" value="Immunoglobulin FC, subunit C"/>
    <property type="match status" value="1"/>
</dbReference>
<proteinExistence type="inferred from homology"/>
<dbReference type="GO" id="GO:0052861">
    <property type="term" value="F:endo-1,3(4)-beta-glucanase activity"/>
    <property type="evidence" value="ECO:0007669"/>
    <property type="project" value="InterPro"/>
</dbReference>
<dbReference type="InterPro" id="IPR005200">
    <property type="entry name" value="Endo-beta-glucanase"/>
</dbReference>
<evidence type="ECO:0000256" key="6">
    <source>
        <dbReference type="ARBA" id="ARBA00023295"/>
    </source>
</evidence>
<evidence type="ECO:0000256" key="5">
    <source>
        <dbReference type="ARBA" id="ARBA00023277"/>
    </source>
</evidence>
<protein>
    <recommendedName>
        <fullName evidence="3">glucan endo-1,3-beta-D-glucosidase</fullName>
        <ecNumber evidence="3">3.2.1.39</ecNumber>
    </recommendedName>
</protein>
<dbReference type="PANTHER" id="PTHR31983">
    <property type="entry name" value="ENDO-1,3(4)-BETA-GLUCANASE 1"/>
    <property type="match status" value="1"/>
</dbReference>
<dbReference type="FunFam" id="1.10.287.1170:FF:000001">
    <property type="entry name" value="Endo-1,3-beta-glucanase Engl1"/>
    <property type="match status" value="1"/>
</dbReference>
<dbReference type="InterPro" id="IPR040451">
    <property type="entry name" value="GH81_N"/>
</dbReference>
<evidence type="ECO:0000256" key="4">
    <source>
        <dbReference type="ARBA" id="ARBA00022801"/>
    </source>
</evidence>
<comment type="caution">
    <text evidence="12">The sequence shown here is derived from an EMBL/GenBank/DDBJ whole genome shotgun (WGS) entry which is preliminary data.</text>
</comment>
<dbReference type="GO" id="GO:0042973">
    <property type="term" value="F:glucan endo-1,3-beta-D-glucosidase activity"/>
    <property type="evidence" value="ECO:0007669"/>
    <property type="project" value="UniProtKB-EC"/>
</dbReference>
<comment type="similarity">
    <text evidence="2">Belongs to the glycosyl hydrolase 81 family.</text>
</comment>
<keyword evidence="7" id="KW-0961">Cell wall biogenesis/degradation</keyword>
<dbReference type="InterPro" id="IPR040720">
    <property type="entry name" value="GH81_C"/>
</dbReference>
<dbReference type="STRING" id="857340.A0A086T7W7"/>
<evidence type="ECO:0000256" key="3">
    <source>
        <dbReference type="ARBA" id="ARBA00012780"/>
    </source>
</evidence>
<dbReference type="GO" id="GO:0009986">
    <property type="term" value="C:cell surface"/>
    <property type="evidence" value="ECO:0007669"/>
    <property type="project" value="TreeGrafter"/>
</dbReference>
<dbReference type="Gene3D" id="1.10.287.1170">
    <property type="entry name" value="glycoside hydrolase family 81 endo-[beta] glucanase"/>
    <property type="match status" value="1"/>
</dbReference>
<feature type="domain" description="Glycosyl hydrolase family 81 C-terminal" evidence="11">
    <location>
        <begin position="353"/>
        <end position="702"/>
    </location>
</feature>
<feature type="region of interest" description="Disordered" evidence="9">
    <location>
        <begin position="1"/>
        <end position="24"/>
    </location>
</feature>
<keyword evidence="4" id="KW-0378">Hydrolase</keyword>
<dbReference type="Pfam" id="PF03639">
    <property type="entry name" value="Glyco_hydro_81"/>
    <property type="match status" value="1"/>
</dbReference>
<dbReference type="GO" id="GO:0071555">
    <property type="term" value="P:cell wall organization"/>
    <property type="evidence" value="ECO:0007669"/>
    <property type="project" value="UniProtKB-KW"/>
</dbReference>
<evidence type="ECO:0000256" key="7">
    <source>
        <dbReference type="ARBA" id="ARBA00023316"/>
    </source>
</evidence>
<evidence type="ECO:0000256" key="9">
    <source>
        <dbReference type="SAM" id="MobiDB-lite"/>
    </source>
</evidence>
<dbReference type="Gene3D" id="2.70.98.30">
    <property type="entry name" value="Golgi alpha-mannosidase II, domain 4"/>
    <property type="match status" value="1"/>
</dbReference>
<comment type="catalytic activity">
    <reaction evidence="1">
        <text>Hydrolysis of (1-&gt;3)-beta-D-glucosidic linkages in (1-&gt;3)-beta-D-glucans.</text>
        <dbReference type="EC" id="3.2.1.39"/>
    </reaction>
</comment>
<accession>A0A086T7W7</accession>
<evidence type="ECO:0000313" key="12">
    <source>
        <dbReference type="EMBL" id="KFH45449.1"/>
    </source>
</evidence>
<dbReference type="AlphaFoldDB" id="A0A086T7W7"/>
<organism evidence="12 13">
    <name type="scientific">Hapsidospora chrysogenum (strain ATCC 11550 / CBS 779.69 / DSM 880 / IAM 14645 / JCM 23072 / IMI 49137)</name>
    <name type="common">Acremonium chrysogenum</name>
    <dbReference type="NCBI Taxonomy" id="857340"/>
    <lineage>
        <taxon>Eukaryota</taxon>
        <taxon>Fungi</taxon>
        <taxon>Dikarya</taxon>
        <taxon>Ascomycota</taxon>
        <taxon>Pezizomycotina</taxon>
        <taxon>Sordariomycetes</taxon>
        <taxon>Hypocreomycetidae</taxon>
        <taxon>Hypocreales</taxon>
        <taxon>Bionectriaceae</taxon>
        <taxon>Hapsidospora</taxon>
    </lineage>
</organism>
<dbReference type="OrthoDB" id="4473401at2759"/>
<dbReference type="EMBL" id="JPKY01000032">
    <property type="protein sequence ID" value="KFH45449.1"/>
    <property type="molecule type" value="Genomic_DNA"/>
</dbReference>
<keyword evidence="6" id="KW-0326">Glycosidase</keyword>
<keyword evidence="13" id="KW-1185">Reference proteome</keyword>